<gene>
    <name evidence="1" type="ORF">BB050_00337</name>
</gene>
<organism evidence="1 2">
    <name type="scientific">Flavobacterium anhuiense</name>
    <dbReference type="NCBI Taxonomy" id="459526"/>
    <lineage>
        <taxon>Bacteria</taxon>
        <taxon>Pseudomonadati</taxon>
        <taxon>Bacteroidota</taxon>
        <taxon>Flavobacteriia</taxon>
        <taxon>Flavobacteriales</taxon>
        <taxon>Flavobacteriaceae</taxon>
        <taxon>Flavobacterium</taxon>
    </lineage>
</organism>
<name>A0AAC9CYS6_9FLAO</name>
<sequence length="479" mass="55299">MNLNLRFATSIIRPWEKLNSELINQISIDSNISDFITMAEDLAVRLSHFPEIAGKKSVRTIKNSIEYNIIVDIADATKHESLGNEERNNKLSISSLFEGKDDDTFRFIRNKIVVKHSKYGIVDFLEVSKKAAEFLFSQLGLNISWRANILEAPNLFSNKVALDIFYNHQFIWNGLQIEFLRKNETGEFIHYNPSKFLFELRSHDTLPATDFFRYSYELLKTSIDQESIISKSNNFDETEFKITNIVSKKVILVKLITEDYVTNIGKFKEFFNNLEYEDLIIISKIDFSQDVKEYVCSLENVSLVSVNNNYDAINIPIDCFKIKTSHSNLKLTSVSKTIIGVLQEDAQLFSSLRNKPVNEVGKIFSLDKVNLIDFKELCLSQVVIKNGKTQGKMSLNYKPRDKKDFFIKIDDTFLKIGVEVDFEWETENSELKSPILTFDKTQMGISLWYLENYLIKGEEKIHIKIPVIKYGNTSAFGFV</sequence>
<reference evidence="1 2" key="1">
    <citation type="submission" date="2016-08" db="EMBL/GenBank/DDBJ databases">
        <title>Complete genome sequence of Flavobacterium johnsoniae strain GSE09, a volatile-producing biocontrol agent isolated from cucumber (Cucumis sativus).</title>
        <authorList>
            <person name="Jeong J.-J."/>
            <person name="Oh J.Y."/>
            <person name="Jim Y.J."/>
            <person name="Sang M.K."/>
            <person name="Kim K.D."/>
        </authorList>
    </citation>
    <scope>NUCLEOTIDE SEQUENCE [LARGE SCALE GENOMIC DNA]</scope>
    <source>
        <strain evidence="1 2">GSE09</strain>
    </source>
</reference>
<dbReference type="RefSeq" id="WP_066032352.1">
    <property type="nucleotide sequence ID" value="NZ_CP016907.1"/>
</dbReference>
<proteinExistence type="predicted"/>
<accession>A0AAC9CYS6</accession>
<dbReference type="Proteomes" id="UP000093276">
    <property type="component" value="Chromosome"/>
</dbReference>
<dbReference type="AlphaFoldDB" id="A0AAC9CYS6"/>
<protein>
    <submittedName>
        <fullName evidence="1">Uncharacterized protein</fullName>
    </submittedName>
</protein>
<dbReference type="GeneID" id="32306230"/>
<dbReference type="EMBL" id="CP016907">
    <property type="protein sequence ID" value="AOC93493.1"/>
    <property type="molecule type" value="Genomic_DNA"/>
</dbReference>
<evidence type="ECO:0000313" key="2">
    <source>
        <dbReference type="Proteomes" id="UP000093276"/>
    </source>
</evidence>
<dbReference type="KEGG" id="fjg:BB050_00337"/>
<evidence type="ECO:0000313" key="1">
    <source>
        <dbReference type="EMBL" id="AOC93493.1"/>
    </source>
</evidence>